<keyword evidence="1" id="KW-0812">Transmembrane</keyword>
<keyword evidence="1" id="KW-1133">Transmembrane helix</keyword>
<evidence type="ECO:0000313" key="2">
    <source>
        <dbReference type="EMBL" id="MCC2255776.1"/>
    </source>
</evidence>
<name>A0ABS8G0I3_9FIRM</name>
<dbReference type="EMBL" id="JAJEQX010000035">
    <property type="protein sequence ID" value="MCC2255776.1"/>
    <property type="molecule type" value="Genomic_DNA"/>
</dbReference>
<dbReference type="RefSeq" id="WP_227708759.1">
    <property type="nucleotide sequence ID" value="NZ_JAJEQX010000035.1"/>
</dbReference>
<evidence type="ECO:0000256" key="1">
    <source>
        <dbReference type="SAM" id="Phobius"/>
    </source>
</evidence>
<reference evidence="2 3" key="1">
    <citation type="submission" date="2021-10" db="EMBL/GenBank/DDBJ databases">
        <title>Anaerobic single-cell dispensing facilitates the cultivation of human gut bacteria.</title>
        <authorList>
            <person name="Afrizal A."/>
        </authorList>
    </citation>
    <scope>NUCLEOTIDE SEQUENCE [LARGE SCALE GENOMIC DNA]</scope>
    <source>
        <strain evidence="2 3">CLA-AA-H200</strain>
    </source>
</reference>
<feature type="transmembrane region" description="Helical" evidence="1">
    <location>
        <begin position="6"/>
        <end position="27"/>
    </location>
</feature>
<proteinExistence type="predicted"/>
<keyword evidence="1" id="KW-0472">Membrane</keyword>
<feature type="transmembrane region" description="Helical" evidence="1">
    <location>
        <begin position="90"/>
        <end position="109"/>
    </location>
</feature>
<gene>
    <name evidence="2" type="ORF">LKD70_15380</name>
</gene>
<protein>
    <submittedName>
        <fullName evidence="2">Uncharacterized protein</fullName>
    </submittedName>
</protein>
<comment type="caution">
    <text evidence="2">The sequence shown here is derived from an EMBL/GenBank/DDBJ whole genome shotgun (WGS) entry which is preliminary data.</text>
</comment>
<evidence type="ECO:0000313" key="3">
    <source>
        <dbReference type="Proteomes" id="UP001198151"/>
    </source>
</evidence>
<feature type="transmembrane region" description="Helical" evidence="1">
    <location>
        <begin position="34"/>
        <end position="52"/>
    </location>
</feature>
<keyword evidence="3" id="KW-1185">Reference proteome</keyword>
<dbReference type="Proteomes" id="UP001198151">
    <property type="component" value="Unassembled WGS sequence"/>
</dbReference>
<organism evidence="2 3">
    <name type="scientific">Ruminococcus turbiniformis</name>
    <dbReference type="NCBI Taxonomy" id="2881258"/>
    <lineage>
        <taxon>Bacteria</taxon>
        <taxon>Bacillati</taxon>
        <taxon>Bacillota</taxon>
        <taxon>Clostridia</taxon>
        <taxon>Eubacteriales</taxon>
        <taxon>Oscillospiraceae</taxon>
        <taxon>Ruminococcus</taxon>
    </lineage>
</organism>
<feature type="transmembrane region" description="Helical" evidence="1">
    <location>
        <begin position="64"/>
        <end position="81"/>
    </location>
</feature>
<sequence length="110" mass="11892">MALGLLLIEFIGISAISILGFLFLILLKSERTKAILFYCLAVWGMALSAMNATSLPTNYTLERIIAWGFGFLSVIALILHIKSGSKAQRIAAYVLVAVSVAAAILKMFVL</sequence>
<accession>A0ABS8G0I3</accession>